<dbReference type="PANTHER" id="PTHR33055:SF3">
    <property type="entry name" value="PUTATIVE TRANSPOSASE FOR IS117-RELATED"/>
    <property type="match status" value="1"/>
</dbReference>
<evidence type="ECO:0000313" key="3">
    <source>
        <dbReference type="EMBL" id="MBK6973080.1"/>
    </source>
</evidence>
<feature type="domain" description="Transposase IS116/IS110/IS902 C-terminal" evidence="2">
    <location>
        <begin position="277"/>
        <end position="362"/>
    </location>
</feature>
<evidence type="ECO:0000259" key="1">
    <source>
        <dbReference type="Pfam" id="PF01548"/>
    </source>
</evidence>
<protein>
    <submittedName>
        <fullName evidence="3">IS110 family transposase</fullName>
    </submittedName>
</protein>
<dbReference type="Pfam" id="PF01548">
    <property type="entry name" value="DEDD_Tnp_IS110"/>
    <property type="match status" value="1"/>
</dbReference>
<comment type="caution">
    <text evidence="3">The sequence shown here is derived from an EMBL/GenBank/DDBJ whole genome shotgun (WGS) entry which is preliminary data.</text>
</comment>
<dbReference type="InterPro" id="IPR047650">
    <property type="entry name" value="Transpos_IS110"/>
</dbReference>
<reference evidence="3" key="1">
    <citation type="submission" date="2020-10" db="EMBL/GenBank/DDBJ databases">
        <title>Connecting structure to function with the recovery of over 1000 high-quality activated sludge metagenome-assembled genomes encoding full-length rRNA genes using long-read sequencing.</title>
        <authorList>
            <person name="Singleton C.M."/>
            <person name="Petriglieri F."/>
            <person name="Kristensen J.M."/>
            <person name="Kirkegaard R.H."/>
            <person name="Michaelsen T.Y."/>
            <person name="Andersen M.H."/>
            <person name="Karst S.M."/>
            <person name="Dueholm M.S."/>
            <person name="Nielsen P.H."/>
            <person name="Albertsen M."/>
        </authorList>
    </citation>
    <scope>NUCLEOTIDE SEQUENCE</scope>
    <source>
        <strain evidence="3">Bjer_18-Q3-R1-45_BAT3C.347</strain>
    </source>
</reference>
<organism evidence="3 4">
    <name type="scientific">Candidatus Methylophosphatis roskildensis</name>
    <dbReference type="NCBI Taxonomy" id="2899263"/>
    <lineage>
        <taxon>Bacteria</taxon>
        <taxon>Pseudomonadati</taxon>
        <taxon>Pseudomonadota</taxon>
        <taxon>Betaproteobacteria</taxon>
        <taxon>Nitrosomonadales</taxon>
        <taxon>Sterolibacteriaceae</taxon>
        <taxon>Candidatus Methylophosphatis</taxon>
    </lineage>
</organism>
<accession>A0A9D7DY86</accession>
<evidence type="ECO:0000259" key="2">
    <source>
        <dbReference type="Pfam" id="PF02371"/>
    </source>
</evidence>
<proteinExistence type="predicted"/>
<dbReference type="GO" id="GO:0004803">
    <property type="term" value="F:transposase activity"/>
    <property type="evidence" value="ECO:0007669"/>
    <property type="project" value="InterPro"/>
</dbReference>
<dbReference type="GO" id="GO:0003677">
    <property type="term" value="F:DNA binding"/>
    <property type="evidence" value="ECO:0007669"/>
    <property type="project" value="InterPro"/>
</dbReference>
<dbReference type="InterPro" id="IPR003346">
    <property type="entry name" value="Transposase_20"/>
</dbReference>
<dbReference type="PANTHER" id="PTHR33055">
    <property type="entry name" value="TRANSPOSASE FOR INSERTION SEQUENCE ELEMENT IS1111A"/>
    <property type="match status" value="1"/>
</dbReference>
<sequence>MKPLPTQPFTAHVGIDWADTKHDICLQVAGNEQREFDCIAHQVGCIDEWARALHKRFGGTIAIALELTKGPIVYALQKYDFFVLFPINPSTLAKYREAFKPSRAKDDPTDAELALDLLLRHPERFTPLQPQSAAMRTLLSLTEHRRQLVGDKTRLTNRLTNTLKQYYPQALDWFEQRDTILFCDFLARWPTLAQVKRARQASLTAFFHAHNTRRPKVIGARLESIKAAVPLTEDPGVIVPCRLHALVLVEQLRVTLHVIDQFDREIAELAPTLPDYSLFQGLPGAGPHLAPRLLAAFGEDRQRFQAADELQKFSGIAPVTERSGKKSWVHWRWQCPTFLRQTFVEWAGQTINKSFWAGAFYQQQREKGCSHQAAVRALAFKWIRILYRCWKTRTSYDESTYLNALRKRGSPLLNNLTLNPQNT</sequence>
<evidence type="ECO:0000313" key="4">
    <source>
        <dbReference type="Proteomes" id="UP000807785"/>
    </source>
</evidence>
<dbReference type="Pfam" id="PF02371">
    <property type="entry name" value="Transposase_20"/>
    <property type="match status" value="1"/>
</dbReference>
<dbReference type="InterPro" id="IPR002525">
    <property type="entry name" value="Transp_IS110-like_N"/>
</dbReference>
<feature type="domain" description="Transposase IS110-like N-terminal" evidence="1">
    <location>
        <begin position="13"/>
        <end position="168"/>
    </location>
</feature>
<gene>
    <name evidence="3" type="ORF">IPH26_09085</name>
</gene>
<dbReference type="EMBL" id="JADJEV010000003">
    <property type="protein sequence ID" value="MBK6973080.1"/>
    <property type="molecule type" value="Genomic_DNA"/>
</dbReference>
<name>A0A9D7DY86_9PROT</name>
<dbReference type="Proteomes" id="UP000807785">
    <property type="component" value="Unassembled WGS sequence"/>
</dbReference>
<dbReference type="GO" id="GO:0006313">
    <property type="term" value="P:DNA transposition"/>
    <property type="evidence" value="ECO:0007669"/>
    <property type="project" value="InterPro"/>
</dbReference>
<dbReference type="AlphaFoldDB" id="A0A9D7DY86"/>
<dbReference type="NCBIfam" id="NF033542">
    <property type="entry name" value="transpos_IS110"/>
    <property type="match status" value="1"/>
</dbReference>